<dbReference type="KEGG" id="bpm:BURPS1710b_A1407"/>
<organism evidence="1 2">
    <name type="scientific">Burkholderia pseudomallei (strain 1710b)</name>
    <dbReference type="NCBI Taxonomy" id="320372"/>
    <lineage>
        <taxon>Bacteria</taxon>
        <taxon>Pseudomonadati</taxon>
        <taxon>Pseudomonadota</taxon>
        <taxon>Betaproteobacteria</taxon>
        <taxon>Burkholderiales</taxon>
        <taxon>Burkholderiaceae</taxon>
        <taxon>Burkholderia</taxon>
        <taxon>pseudomallei group</taxon>
    </lineage>
</organism>
<gene>
    <name evidence="1" type="ordered locus">BURPS1710b_A1407</name>
</gene>
<dbReference type="EMBL" id="CP000125">
    <property type="protein sequence ID" value="ABA51262.1"/>
    <property type="molecule type" value="Genomic_DNA"/>
</dbReference>
<dbReference type="Proteomes" id="UP000002700">
    <property type="component" value="Chromosome II"/>
</dbReference>
<name>Q3JIN9_BURP1</name>
<reference evidence="1 2" key="1">
    <citation type="submission" date="2005-09" db="EMBL/GenBank/DDBJ databases">
        <authorList>
            <person name="Woods D.E."/>
            <person name="Nierman W.C."/>
        </authorList>
    </citation>
    <scope>NUCLEOTIDE SEQUENCE [LARGE SCALE GENOMIC DNA]</scope>
    <source>
        <strain evidence="1 2">1710b</strain>
    </source>
</reference>
<protein>
    <submittedName>
        <fullName evidence="1">Uncharacterized protein</fullName>
    </submittedName>
</protein>
<accession>Q3JIN9</accession>
<evidence type="ECO:0000313" key="1">
    <source>
        <dbReference type="EMBL" id="ABA51262.1"/>
    </source>
</evidence>
<dbReference type="AlphaFoldDB" id="Q3JIN9"/>
<dbReference type="EnsemblBacteria" id="ABA51262">
    <property type="protein sequence ID" value="ABA51262"/>
    <property type="gene ID" value="BURPS1710b_A1407"/>
</dbReference>
<proteinExistence type="predicted"/>
<evidence type="ECO:0000313" key="2">
    <source>
        <dbReference type="Proteomes" id="UP000002700"/>
    </source>
</evidence>
<dbReference type="HOGENOM" id="CLU_690146_0_0_4"/>
<sequence>MLAVHLAVDRGEELVDRALVEPQFLGDVARAAAARDEPQREHILRGERQLLRELAAPPHDAPFEHLVREPAQHAPVAPQRVLAVRRGQRRGNVQQAEGRHVAAMRGKEHVAAEPLRLRVVVQPVIGAQFGERRAAQRLRVVARVRDGRIVQIPVLMHIALRPCGRAADQQIVRRELPRVFVDDEPVIEALRRAARCADAPHQREQRAVVLAFDRELRLRDGCGGGGGHTGGGRRGTGVLRWAECTARLARRARIPCIVHRECAVRSRIVRRAVHVEQRAVVDSELHDIRVVFDERRDGRRVAQADALRRYRLAGAFAAPFEHEAAQRVALHAERDALAVDDADARARELGGGEFERNRGGLSSHGRSIGWGGKAMAVWPDSRKAHDDRAAHGDRSNCGR</sequence>